<evidence type="ECO:0000313" key="9">
    <source>
        <dbReference type="Proteomes" id="UP000799438"/>
    </source>
</evidence>
<reference evidence="8" key="1">
    <citation type="journal article" date="2020" name="Stud. Mycol.">
        <title>101 Dothideomycetes genomes: a test case for predicting lifestyles and emergence of pathogens.</title>
        <authorList>
            <person name="Haridas S."/>
            <person name="Albert R."/>
            <person name="Binder M."/>
            <person name="Bloem J."/>
            <person name="Labutti K."/>
            <person name="Salamov A."/>
            <person name="Andreopoulos B."/>
            <person name="Baker S."/>
            <person name="Barry K."/>
            <person name="Bills G."/>
            <person name="Bluhm B."/>
            <person name="Cannon C."/>
            <person name="Castanera R."/>
            <person name="Culley D."/>
            <person name="Daum C."/>
            <person name="Ezra D."/>
            <person name="Gonzalez J."/>
            <person name="Henrissat B."/>
            <person name="Kuo A."/>
            <person name="Liang C."/>
            <person name="Lipzen A."/>
            <person name="Lutzoni F."/>
            <person name="Magnuson J."/>
            <person name="Mondo S."/>
            <person name="Nolan M."/>
            <person name="Ohm R."/>
            <person name="Pangilinan J."/>
            <person name="Park H.-J."/>
            <person name="Ramirez L."/>
            <person name="Alfaro M."/>
            <person name="Sun H."/>
            <person name="Tritt A."/>
            <person name="Yoshinaga Y."/>
            <person name="Zwiers L.-H."/>
            <person name="Turgeon B."/>
            <person name="Goodwin S."/>
            <person name="Spatafora J."/>
            <person name="Crous P."/>
            <person name="Grigoriev I."/>
        </authorList>
    </citation>
    <scope>NUCLEOTIDE SEQUENCE</scope>
    <source>
        <strain evidence="8">CBS 121167</strain>
    </source>
</reference>
<dbReference type="InterPro" id="IPR052337">
    <property type="entry name" value="SAT4-like"/>
</dbReference>
<keyword evidence="2 6" id="KW-0812">Transmembrane</keyword>
<feature type="transmembrane region" description="Helical" evidence="6">
    <location>
        <begin position="195"/>
        <end position="216"/>
    </location>
</feature>
<feature type="transmembrane region" description="Helical" evidence="6">
    <location>
        <begin position="61"/>
        <end position="85"/>
    </location>
</feature>
<dbReference type="RefSeq" id="XP_033392398.1">
    <property type="nucleotide sequence ID" value="XM_033536051.1"/>
</dbReference>
<evidence type="ECO:0000256" key="6">
    <source>
        <dbReference type="SAM" id="Phobius"/>
    </source>
</evidence>
<feature type="transmembrane region" description="Helical" evidence="6">
    <location>
        <begin position="140"/>
        <end position="164"/>
    </location>
</feature>
<feature type="transmembrane region" description="Helical" evidence="6">
    <location>
        <begin position="228"/>
        <end position="255"/>
    </location>
</feature>
<comment type="similarity">
    <text evidence="5">Belongs to the SAT4 family.</text>
</comment>
<sequence length="292" mass="32964">GGTEPPLSLVSAWQTDSYPHGIRRNWGLVVFTIILFTLTVSAVAARFWVRFFVQRNPGIDDALIVAALLPITGLAIATCLAGRLYGFDRHIWDLPPDLAVQSRQIHMVIAAMYMVSTGLTKISILCFYRRMEVGIIKNWFLYTVWTAIAFVFAYMSAFLLTLFFGCRPTSSYWNKVDPSWAKTHQYHCLDEGANMLVACVVCIVQDFIVFVLPLLLLRKLETSRRQKIALAVIFGVGFLLCITSILRIVFIYNIFYRTYDTTWAATPAYVVTAIEAHLATICASAPALKFFF</sequence>
<dbReference type="EMBL" id="ML995514">
    <property type="protein sequence ID" value="KAF2136680.1"/>
    <property type="molecule type" value="Genomic_DNA"/>
</dbReference>
<evidence type="ECO:0000256" key="1">
    <source>
        <dbReference type="ARBA" id="ARBA00004141"/>
    </source>
</evidence>
<organism evidence="8 9">
    <name type="scientific">Aplosporella prunicola CBS 121167</name>
    <dbReference type="NCBI Taxonomy" id="1176127"/>
    <lineage>
        <taxon>Eukaryota</taxon>
        <taxon>Fungi</taxon>
        <taxon>Dikarya</taxon>
        <taxon>Ascomycota</taxon>
        <taxon>Pezizomycotina</taxon>
        <taxon>Dothideomycetes</taxon>
        <taxon>Dothideomycetes incertae sedis</taxon>
        <taxon>Botryosphaeriales</taxon>
        <taxon>Aplosporellaceae</taxon>
        <taxon>Aplosporella</taxon>
    </lineage>
</organism>
<evidence type="ECO:0000259" key="7">
    <source>
        <dbReference type="Pfam" id="PF20684"/>
    </source>
</evidence>
<keyword evidence="4 6" id="KW-0472">Membrane</keyword>
<comment type="subcellular location">
    <subcellularLocation>
        <location evidence="1">Membrane</location>
        <topology evidence="1">Multi-pass membrane protein</topology>
    </subcellularLocation>
</comment>
<dbReference type="OrthoDB" id="5329176at2759"/>
<evidence type="ECO:0000256" key="5">
    <source>
        <dbReference type="ARBA" id="ARBA00038359"/>
    </source>
</evidence>
<dbReference type="PANTHER" id="PTHR33048:SF129">
    <property type="entry name" value="INTEGRAL MEMBRANE PROTEIN-RELATED"/>
    <property type="match status" value="1"/>
</dbReference>
<feature type="transmembrane region" description="Helical" evidence="6">
    <location>
        <begin position="26"/>
        <end position="49"/>
    </location>
</feature>
<dbReference type="Pfam" id="PF20684">
    <property type="entry name" value="Fung_rhodopsin"/>
    <property type="match status" value="1"/>
</dbReference>
<feature type="transmembrane region" description="Helical" evidence="6">
    <location>
        <begin position="105"/>
        <end position="128"/>
    </location>
</feature>
<dbReference type="GO" id="GO:0016020">
    <property type="term" value="C:membrane"/>
    <property type="evidence" value="ECO:0007669"/>
    <property type="project" value="UniProtKB-SubCell"/>
</dbReference>
<gene>
    <name evidence="8" type="ORF">K452DRAFT_202007</name>
</gene>
<keyword evidence="3 6" id="KW-1133">Transmembrane helix</keyword>
<dbReference type="InterPro" id="IPR049326">
    <property type="entry name" value="Rhodopsin_dom_fungi"/>
</dbReference>
<dbReference type="AlphaFoldDB" id="A0A6A6AY20"/>
<evidence type="ECO:0000256" key="3">
    <source>
        <dbReference type="ARBA" id="ARBA00022989"/>
    </source>
</evidence>
<dbReference type="PANTHER" id="PTHR33048">
    <property type="entry name" value="PTH11-LIKE INTEGRAL MEMBRANE PROTEIN (AFU_ORTHOLOGUE AFUA_5G11245)"/>
    <property type="match status" value="1"/>
</dbReference>
<evidence type="ECO:0000256" key="4">
    <source>
        <dbReference type="ARBA" id="ARBA00023136"/>
    </source>
</evidence>
<protein>
    <recommendedName>
        <fullName evidence="7">Rhodopsin domain-containing protein</fullName>
    </recommendedName>
</protein>
<keyword evidence="9" id="KW-1185">Reference proteome</keyword>
<dbReference type="GeneID" id="54293547"/>
<feature type="non-terminal residue" evidence="8">
    <location>
        <position position="1"/>
    </location>
</feature>
<evidence type="ECO:0000313" key="8">
    <source>
        <dbReference type="EMBL" id="KAF2136680.1"/>
    </source>
</evidence>
<dbReference type="Proteomes" id="UP000799438">
    <property type="component" value="Unassembled WGS sequence"/>
</dbReference>
<feature type="transmembrane region" description="Helical" evidence="6">
    <location>
        <begin position="267"/>
        <end position="288"/>
    </location>
</feature>
<evidence type="ECO:0000256" key="2">
    <source>
        <dbReference type="ARBA" id="ARBA00022692"/>
    </source>
</evidence>
<feature type="non-terminal residue" evidence="8">
    <location>
        <position position="292"/>
    </location>
</feature>
<accession>A0A6A6AY20</accession>
<feature type="domain" description="Rhodopsin" evidence="7">
    <location>
        <begin position="45"/>
        <end position="290"/>
    </location>
</feature>
<proteinExistence type="inferred from homology"/>
<name>A0A6A6AY20_9PEZI</name>